<sequence>MSCINKENLKVGHITINYGQHQAPFGSTHFFIPLLAFTKVIPVNLDFKKSPQ</sequence>
<reference evidence="1" key="1">
    <citation type="submission" date="2016-02" db="EMBL/GenBank/DDBJ databases">
        <title>WGS assembly of Manihot esculenta.</title>
        <authorList>
            <person name="Bredeson J.V."/>
            <person name="Prochnik S.E."/>
            <person name="Lyons J.B."/>
            <person name="Schmutz J."/>
            <person name="Grimwood J."/>
            <person name="Vrebalov J."/>
            <person name="Bart R.S."/>
            <person name="Amuge T."/>
            <person name="Ferguson M.E."/>
            <person name="Green R."/>
            <person name="Putnam N."/>
            <person name="Stites J."/>
            <person name="Rounsley S."/>
            <person name="Rokhsar D.S."/>
        </authorList>
    </citation>
    <scope>NUCLEOTIDE SEQUENCE [LARGE SCALE GENOMIC DNA]</scope>
    <source>
        <tissue evidence="1">Leaf</tissue>
    </source>
</reference>
<dbReference type="AlphaFoldDB" id="A0A2C9WLZ7"/>
<organism evidence="1">
    <name type="scientific">Manihot esculenta</name>
    <name type="common">Cassava</name>
    <name type="synonym">Jatropha manihot</name>
    <dbReference type="NCBI Taxonomy" id="3983"/>
    <lineage>
        <taxon>Eukaryota</taxon>
        <taxon>Viridiplantae</taxon>
        <taxon>Streptophyta</taxon>
        <taxon>Embryophyta</taxon>
        <taxon>Tracheophyta</taxon>
        <taxon>Spermatophyta</taxon>
        <taxon>Magnoliopsida</taxon>
        <taxon>eudicotyledons</taxon>
        <taxon>Gunneridae</taxon>
        <taxon>Pentapetalae</taxon>
        <taxon>rosids</taxon>
        <taxon>fabids</taxon>
        <taxon>Malpighiales</taxon>
        <taxon>Euphorbiaceae</taxon>
        <taxon>Crotonoideae</taxon>
        <taxon>Manihoteae</taxon>
        <taxon>Manihot</taxon>
    </lineage>
</organism>
<accession>A0A2C9WLZ7</accession>
<name>A0A2C9WLZ7_MANES</name>
<proteinExistence type="predicted"/>
<dbReference type="EMBL" id="CM004387">
    <property type="protein sequence ID" value="OAY60810.1"/>
    <property type="molecule type" value="Genomic_DNA"/>
</dbReference>
<gene>
    <name evidence="1" type="ORF">MANES_01G141000</name>
</gene>
<evidence type="ECO:0000313" key="1">
    <source>
        <dbReference type="EMBL" id="OAY60810.1"/>
    </source>
</evidence>
<protein>
    <submittedName>
        <fullName evidence="1">Uncharacterized protein</fullName>
    </submittedName>
</protein>